<feature type="compositionally biased region" description="Basic and acidic residues" evidence="1">
    <location>
        <begin position="39"/>
        <end position="60"/>
    </location>
</feature>
<dbReference type="InParanoid" id="A0A0D0BIS2"/>
<dbReference type="Proteomes" id="UP000054485">
    <property type="component" value="Unassembled WGS sequence"/>
</dbReference>
<evidence type="ECO:0000313" key="2">
    <source>
        <dbReference type="EMBL" id="KIK43103.1"/>
    </source>
</evidence>
<evidence type="ECO:0000256" key="1">
    <source>
        <dbReference type="SAM" id="MobiDB-lite"/>
    </source>
</evidence>
<gene>
    <name evidence="2" type="ORF">CY34DRAFT_735939</name>
</gene>
<name>A0A0D0BIS2_9AGAM</name>
<organism evidence="2 3">
    <name type="scientific">Suillus luteus UH-Slu-Lm8-n1</name>
    <dbReference type="NCBI Taxonomy" id="930992"/>
    <lineage>
        <taxon>Eukaryota</taxon>
        <taxon>Fungi</taxon>
        <taxon>Dikarya</taxon>
        <taxon>Basidiomycota</taxon>
        <taxon>Agaricomycotina</taxon>
        <taxon>Agaricomycetes</taxon>
        <taxon>Agaricomycetidae</taxon>
        <taxon>Boletales</taxon>
        <taxon>Suillineae</taxon>
        <taxon>Suillaceae</taxon>
        <taxon>Suillus</taxon>
    </lineage>
</organism>
<reference evidence="3" key="2">
    <citation type="submission" date="2015-01" db="EMBL/GenBank/DDBJ databases">
        <title>Evolutionary Origins and Diversification of the Mycorrhizal Mutualists.</title>
        <authorList>
            <consortium name="DOE Joint Genome Institute"/>
            <consortium name="Mycorrhizal Genomics Consortium"/>
            <person name="Kohler A."/>
            <person name="Kuo A."/>
            <person name="Nagy L.G."/>
            <person name="Floudas D."/>
            <person name="Copeland A."/>
            <person name="Barry K.W."/>
            <person name="Cichocki N."/>
            <person name="Veneault-Fourrey C."/>
            <person name="LaButti K."/>
            <person name="Lindquist E.A."/>
            <person name="Lipzen A."/>
            <person name="Lundell T."/>
            <person name="Morin E."/>
            <person name="Murat C."/>
            <person name="Riley R."/>
            <person name="Ohm R."/>
            <person name="Sun H."/>
            <person name="Tunlid A."/>
            <person name="Henrissat B."/>
            <person name="Grigoriev I.V."/>
            <person name="Hibbett D.S."/>
            <person name="Martin F."/>
        </authorList>
    </citation>
    <scope>NUCLEOTIDE SEQUENCE [LARGE SCALE GENOMIC DNA]</scope>
    <source>
        <strain evidence="3">UH-Slu-Lm8-n1</strain>
    </source>
</reference>
<dbReference type="AlphaFoldDB" id="A0A0D0BIS2"/>
<feature type="region of interest" description="Disordered" evidence="1">
    <location>
        <begin position="39"/>
        <end position="64"/>
    </location>
</feature>
<evidence type="ECO:0000313" key="3">
    <source>
        <dbReference type="Proteomes" id="UP000054485"/>
    </source>
</evidence>
<protein>
    <submittedName>
        <fullName evidence="2">Uncharacterized protein</fullName>
    </submittedName>
</protein>
<keyword evidence="3" id="KW-1185">Reference proteome</keyword>
<dbReference type="OrthoDB" id="2758165at2759"/>
<dbReference type="EMBL" id="KN835221">
    <property type="protein sequence ID" value="KIK43103.1"/>
    <property type="molecule type" value="Genomic_DNA"/>
</dbReference>
<dbReference type="HOGENOM" id="CLU_1797739_0_0_1"/>
<reference evidence="2 3" key="1">
    <citation type="submission" date="2014-04" db="EMBL/GenBank/DDBJ databases">
        <authorList>
            <consortium name="DOE Joint Genome Institute"/>
            <person name="Kuo A."/>
            <person name="Ruytinx J."/>
            <person name="Rineau F."/>
            <person name="Colpaert J."/>
            <person name="Kohler A."/>
            <person name="Nagy L.G."/>
            <person name="Floudas D."/>
            <person name="Copeland A."/>
            <person name="Barry K.W."/>
            <person name="Cichocki N."/>
            <person name="Veneault-Fourrey C."/>
            <person name="LaButti K."/>
            <person name="Lindquist E.A."/>
            <person name="Lipzen A."/>
            <person name="Lundell T."/>
            <person name="Morin E."/>
            <person name="Murat C."/>
            <person name="Sun H."/>
            <person name="Tunlid A."/>
            <person name="Henrissat B."/>
            <person name="Grigoriev I.V."/>
            <person name="Hibbett D.S."/>
            <person name="Martin F."/>
            <person name="Nordberg H.P."/>
            <person name="Cantor M.N."/>
            <person name="Hua S.X."/>
        </authorList>
    </citation>
    <scope>NUCLEOTIDE SEQUENCE [LARGE SCALE GENOMIC DNA]</scope>
    <source>
        <strain evidence="2 3">UH-Slu-Lm8-n1</strain>
    </source>
</reference>
<proteinExistence type="predicted"/>
<accession>A0A0D0BIS2</accession>
<sequence length="144" mass="16102">MRRSSRHGRNVVTQRLDHIDGHATLLAAHYIFAAPRTHADGSRNNSRYEEDHDEPMHSADSDSYNGSVDSLYLPLKVYMLSGRGRHLSAVIPVLLVADSRNIIPLLRSTLYQRHLWGIHQPKVGLCCSSTSTIATATLARLNFD</sequence>